<dbReference type="OrthoDB" id="10257492at2759"/>
<dbReference type="SFLD" id="SFLDS00005">
    <property type="entry name" value="Isoprenoid_Synthase_Type_I"/>
    <property type="match status" value="1"/>
</dbReference>
<comment type="cofactor">
    <cofactor evidence="1">
        <name>Mg(2+)</name>
        <dbReference type="ChEBI" id="CHEBI:18420"/>
    </cofactor>
</comment>
<dbReference type="InterPro" id="IPR033749">
    <property type="entry name" value="Polyprenyl_synt_CS"/>
</dbReference>
<evidence type="ECO:0000256" key="2">
    <source>
        <dbReference type="ARBA" id="ARBA00022679"/>
    </source>
</evidence>
<reference evidence="8 9" key="1">
    <citation type="submission" date="2020-04" db="EMBL/GenBank/DDBJ databases">
        <authorList>
            <person name="Laetsch R D."/>
            <person name="Stevens L."/>
            <person name="Kumar S."/>
            <person name="Blaxter L. M."/>
        </authorList>
    </citation>
    <scope>NUCLEOTIDE SEQUENCE [LARGE SCALE GENOMIC DNA]</scope>
</reference>
<keyword evidence="2 7" id="KW-0808">Transferase</keyword>
<evidence type="ECO:0000256" key="4">
    <source>
        <dbReference type="ARBA" id="ARBA00022842"/>
    </source>
</evidence>
<name>A0A8S1F9M1_9PELO</name>
<evidence type="ECO:0000256" key="5">
    <source>
        <dbReference type="ARBA" id="ARBA00033740"/>
    </source>
</evidence>
<dbReference type="EMBL" id="CADEPM010000007">
    <property type="protein sequence ID" value="CAB3408373.1"/>
    <property type="molecule type" value="Genomic_DNA"/>
</dbReference>
<comment type="pathway">
    <text evidence="5">Pheromone biosynthesis.</text>
</comment>
<dbReference type="GO" id="GO:0004161">
    <property type="term" value="F:dimethylallyltranstransferase activity"/>
    <property type="evidence" value="ECO:0007669"/>
    <property type="project" value="TreeGrafter"/>
</dbReference>
<accession>A0A8S1F9M1</accession>
<evidence type="ECO:0000256" key="7">
    <source>
        <dbReference type="RuleBase" id="RU004466"/>
    </source>
</evidence>
<dbReference type="SUPFAM" id="SSF48576">
    <property type="entry name" value="Terpenoid synthases"/>
    <property type="match status" value="1"/>
</dbReference>
<evidence type="ECO:0000256" key="3">
    <source>
        <dbReference type="ARBA" id="ARBA00022723"/>
    </source>
</evidence>
<keyword evidence="9" id="KW-1185">Reference proteome</keyword>
<dbReference type="GO" id="GO:0042811">
    <property type="term" value="P:pheromone biosynthetic process"/>
    <property type="evidence" value="ECO:0007669"/>
    <property type="project" value="UniProtKB-ARBA"/>
</dbReference>
<organism evidence="8 9">
    <name type="scientific">Caenorhabditis bovis</name>
    <dbReference type="NCBI Taxonomy" id="2654633"/>
    <lineage>
        <taxon>Eukaryota</taxon>
        <taxon>Metazoa</taxon>
        <taxon>Ecdysozoa</taxon>
        <taxon>Nematoda</taxon>
        <taxon>Chromadorea</taxon>
        <taxon>Rhabditida</taxon>
        <taxon>Rhabditina</taxon>
        <taxon>Rhabditomorpha</taxon>
        <taxon>Rhabditoidea</taxon>
        <taxon>Rhabditidae</taxon>
        <taxon>Peloderinae</taxon>
        <taxon>Caenorhabditis</taxon>
    </lineage>
</organism>
<sequence length="349" mass="39697">MSISRKLVEAALGEVKKKFVGVICSKLPRDGPEFDILQYRTRNLFDSTVLGGKYSRAALCVEATRALQPHLKQGTPELNAVVESACTLEIIQSFYLIVDDIMDNSETRRGNTCWYRREGVGMSAINDAFIMDSCVEDLLRITLAGHVNVDRLCEAYRKSKQMTLIGQALDTASSNSVTSFNWDRYELLVQHKTSHYTVFHPLQMSLLMSDILGYHGSVKKVAYQIGFLFQSQDDFLDVYGDPSVTGKVGTDIKDGKCSWLAVRAVQKIVESQDQTLFERFKKIYGTPDEENVAEVKELFDRLKLADEFRRFETHFSKQIKQSISEIPEVISPLRTVLEQFVDKLVKRKH</sequence>
<dbReference type="PROSITE" id="PS00723">
    <property type="entry name" value="POLYPRENYL_SYNTHASE_1"/>
    <property type="match status" value="1"/>
</dbReference>
<evidence type="ECO:0000313" key="8">
    <source>
        <dbReference type="EMBL" id="CAB3408373.1"/>
    </source>
</evidence>
<protein>
    <recommendedName>
        <fullName evidence="6">Farnesyl pyrophosphate synthase</fullName>
    </recommendedName>
</protein>
<comment type="similarity">
    <text evidence="7">Belongs to the FPP/GGPP synthase family.</text>
</comment>
<comment type="caution">
    <text evidence="8">The sequence shown here is derived from an EMBL/GenBank/DDBJ whole genome shotgun (WGS) entry which is preliminary data.</text>
</comment>
<dbReference type="GO" id="GO:0045337">
    <property type="term" value="P:farnesyl diphosphate biosynthetic process"/>
    <property type="evidence" value="ECO:0007669"/>
    <property type="project" value="TreeGrafter"/>
</dbReference>
<dbReference type="InterPro" id="IPR008949">
    <property type="entry name" value="Isoprenoid_synthase_dom_sf"/>
</dbReference>
<dbReference type="GO" id="GO:0046872">
    <property type="term" value="F:metal ion binding"/>
    <property type="evidence" value="ECO:0007669"/>
    <property type="project" value="UniProtKB-KW"/>
</dbReference>
<dbReference type="Pfam" id="PF00348">
    <property type="entry name" value="polyprenyl_synt"/>
    <property type="match status" value="1"/>
</dbReference>
<dbReference type="PANTHER" id="PTHR11525">
    <property type="entry name" value="FARNESYL-PYROPHOSPHATE SYNTHETASE"/>
    <property type="match status" value="1"/>
</dbReference>
<dbReference type="InterPro" id="IPR039702">
    <property type="entry name" value="FPS1-like"/>
</dbReference>
<dbReference type="Proteomes" id="UP000494206">
    <property type="component" value="Unassembled WGS sequence"/>
</dbReference>
<dbReference type="GO" id="GO:0004337">
    <property type="term" value="F:(2E,6E)-farnesyl diphosphate synthase activity"/>
    <property type="evidence" value="ECO:0007669"/>
    <property type="project" value="TreeGrafter"/>
</dbReference>
<evidence type="ECO:0000256" key="1">
    <source>
        <dbReference type="ARBA" id="ARBA00001946"/>
    </source>
</evidence>
<dbReference type="PANTHER" id="PTHR11525:SF0">
    <property type="entry name" value="FARNESYL PYROPHOSPHATE SYNTHASE"/>
    <property type="match status" value="1"/>
</dbReference>
<dbReference type="CDD" id="cd00685">
    <property type="entry name" value="Trans_IPPS_HT"/>
    <property type="match status" value="1"/>
</dbReference>
<proteinExistence type="inferred from homology"/>
<dbReference type="GO" id="GO:0005737">
    <property type="term" value="C:cytoplasm"/>
    <property type="evidence" value="ECO:0007669"/>
    <property type="project" value="TreeGrafter"/>
</dbReference>
<keyword evidence="4" id="KW-0460">Magnesium</keyword>
<evidence type="ECO:0000313" key="9">
    <source>
        <dbReference type="Proteomes" id="UP000494206"/>
    </source>
</evidence>
<evidence type="ECO:0000256" key="6">
    <source>
        <dbReference type="ARBA" id="ARBA00034546"/>
    </source>
</evidence>
<keyword evidence="3" id="KW-0479">Metal-binding</keyword>
<gene>
    <name evidence="8" type="ORF">CBOVIS_LOCUS10159</name>
</gene>
<dbReference type="Gene3D" id="1.10.600.10">
    <property type="entry name" value="Farnesyl Diphosphate Synthase"/>
    <property type="match status" value="1"/>
</dbReference>
<dbReference type="InterPro" id="IPR000092">
    <property type="entry name" value="Polyprenyl_synt"/>
</dbReference>
<dbReference type="AlphaFoldDB" id="A0A8S1F9M1"/>